<dbReference type="Gene3D" id="1.10.10.10">
    <property type="entry name" value="Winged helix-like DNA-binding domain superfamily/Winged helix DNA-binding domain"/>
    <property type="match status" value="1"/>
</dbReference>
<feature type="domain" description="M protein trans-acting positive regulator (MGA) HTH" evidence="4">
    <location>
        <begin position="9"/>
        <end position="53"/>
    </location>
</feature>
<reference evidence="5" key="1">
    <citation type="submission" date="2023-08" db="EMBL/GenBank/DDBJ databases">
        <title>Genomic characterization of piscicolin 126 produced by Carnobacterium maltaromaticum CM22 strain isolated from salmon (Salmo salar).</title>
        <authorList>
            <person name="Gonzalez-Gragera E."/>
            <person name="Garcia-Lopez J.D."/>
            <person name="Teso-Perez C."/>
            <person name="Gimenez-Hernandez I."/>
            <person name="Peralta-Sanchez J.M."/>
            <person name="Valdivia E."/>
            <person name="Montalban-Lopez M."/>
            <person name="Martin-Platero A.M."/>
            <person name="Banos A."/>
            <person name="Martinez-Bueno M."/>
        </authorList>
    </citation>
    <scope>NUCLEOTIDE SEQUENCE</scope>
    <source>
        <strain evidence="5">CM22</strain>
    </source>
</reference>
<evidence type="ECO:0000313" key="5">
    <source>
        <dbReference type="EMBL" id="MDZ5757369.1"/>
    </source>
</evidence>
<dbReference type="PANTHER" id="PTHR30185:SF18">
    <property type="entry name" value="TRANSCRIPTIONAL REGULATOR MTLR"/>
    <property type="match status" value="1"/>
</dbReference>
<name>A0AAW9JS06_CARML</name>
<protein>
    <submittedName>
        <fullName evidence="5">Helix-turn-helix domain-containing protein</fullName>
    </submittedName>
</protein>
<dbReference type="PANTHER" id="PTHR30185">
    <property type="entry name" value="CRYPTIC BETA-GLUCOSIDE BGL OPERON ANTITERMINATOR"/>
    <property type="match status" value="1"/>
</dbReference>
<dbReference type="EMBL" id="JAVBVO010000001">
    <property type="protein sequence ID" value="MDZ5757369.1"/>
    <property type="molecule type" value="Genomic_DNA"/>
</dbReference>
<comment type="caution">
    <text evidence="5">The sequence shown here is derived from an EMBL/GenBank/DDBJ whole genome shotgun (WGS) entry which is preliminary data.</text>
</comment>
<dbReference type="InterPro" id="IPR036388">
    <property type="entry name" value="WH-like_DNA-bd_sf"/>
</dbReference>
<feature type="domain" description="Mga helix-turn-helix" evidence="3">
    <location>
        <begin position="73"/>
        <end position="158"/>
    </location>
</feature>
<dbReference type="InterPro" id="IPR007737">
    <property type="entry name" value="Mga_HTH"/>
</dbReference>
<keyword evidence="2" id="KW-0804">Transcription</keyword>
<evidence type="ECO:0000256" key="2">
    <source>
        <dbReference type="ARBA" id="ARBA00023163"/>
    </source>
</evidence>
<dbReference type="GeneID" id="83606936"/>
<proteinExistence type="predicted"/>
<dbReference type="AlphaFoldDB" id="A0AAW9JS06"/>
<evidence type="ECO:0000313" key="6">
    <source>
        <dbReference type="Proteomes" id="UP001290462"/>
    </source>
</evidence>
<sequence length="491" mass="57584">MKHLLNSTDLRRLEFLKLLFDTDEWLTLNELATQLNCSAKSLRNDLRAINEIFAPFSISTSVKRGLQLSYPENFTFDYIYSVILSNSLEFNFLELIFFNEHLKKRDLEEYLYVSTPTVSRLIKKCADFFAPLAIKIQSSPYRITGNEIQIQNFYVAYFSEKYLATDFPYSKKHESIFLELLNFVPQPFKNKSTHLNIKHLTYLSMVCLTRLSHGNLLESEPLPFLGKDLENKIMTNSLFMTDFQKTIGFKLTPLILSQLFYLYYKNDYLHATNFLPEKIVACSEKKKINDLTTFLTAFQKKIGVNLNNKEELVNRLYKVQFHSLDINFILYDKRQHFSTFIKTEYPFLIELLLNELPDYLTSNSRYFNEFIYTLIIYWPNLLEGLGNTQTPISIGIFSTFDYSHTLFICDLINYHFHKNVLLTIIEPNTAPESLNLEEKYDLIISNNSYSLNIPLISINSIPTKHDWKNIKKSINRLLSSKNKITTKYLAI</sequence>
<dbReference type="RefSeq" id="WP_056999817.1">
    <property type="nucleotide sequence ID" value="NZ_BJOJ01000030.1"/>
</dbReference>
<evidence type="ECO:0000259" key="3">
    <source>
        <dbReference type="Pfam" id="PF05043"/>
    </source>
</evidence>
<accession>A0AAW9JS06</accession>
<dbReference type="Pfam" id="PF05043">
    <property type="entry name" value="Mga"/>
    <property type="match status" value="1"/>
</dbReference>
<dbReference type="Gene3D" id="3.40.50.2300">
    <property type="match status" value="1"/>
</dbReference>
<dbReference type="Proteomes" id="UP001290462">
    <property type="component" value="Unassembled WGS sequence"/>
</dbReference>
<evidence type="ECO:0000259" key="4">
    <source>
        <dbReference type="Pfam" id="PF08280"/>
    </source>
</evidence>
<gene>
    <name evidence="5" type="ORF">RAK27_01700</name>
</gene>
<evidence type="ECO:0000256" key="1">
    <source>
        <dbReference type="ARBA" id="ARBA00023015"/>
    </source>
</evidence>
<dbReference type="InterPro" id="IPR050661">
    <property type="entry name" value="BglG_antiterminators"/>
</dbReference>
<keyword evidence="1" id="KW-0805">Transcription regulation</keyword>
<dbReference type="InterPro" id="IPR013199">
    <property type="entry name" value="HTH_Mga_DNA-bd_dom"/>
</dbReference>
<dbReference type="Pfam" id="PF08280">
    <property type="entry name" value="HTH_Mga"/>
    <property type="match status" value="1"/>
</dbReference>
<organism evidence="5 6">
    <name type="scientific">Carnobacterium maltaromaticum</name>
    <name type="common">Carnobacterium piscicola</name>
    <dbReference type="NCBI Taxonomy" id="2751"/>
    <lineage>
        <taxon>Bacteria</taxon>
        <taxon>Bacillati</taxon>
        <taxon>Bacillota</taxon>
        <taxon>Bacilli</taxon>
        <taxon>Lactobacillales</taxon>
        <taxon>Carnobacteriaceae</taxon>
        <taxon>Carnobacterium</taxon>
    </lineage>
</organism>